<feature type="non-terminal residue" evidence="6">
    <location>
        <position position="143"/>
    </location>
</feature>
<keyword evidence="2" id="KW-0547">Nucleotide-binding</keyword>
<dbReference type="PANTHER" id="PTHR11255:SF80">
    <property type="entry name" value="EYE-SPECIFIC DIACYLGLYCEROL KINASE"/>
    <property type="match status" value="1"/>
</dbReference>
<protein>
    <recommendedName>
        <fullName evidence="5">Diacylglycerol kinase accessory domain-containing protein</fullName>
    </recommendedName>
</protein>
<comment type="caution">
    <text evidence="6">The sequence shown here is derived from an EMBL/GenBank/DDBJ whole genome shotgun (WGS) entry which is preliminary data.</text>
</comment>
<evidence type="ECO:0000313" key="6">
    <source>
        <dbReference type="EMBL" id="CAL1264382.1"/>
    </source>
</evidence>
<dbReference type="InterPro" id="IPR016064">
    <property type="entry name" value="NAD/diacylglycerol_kinase_sf"/>
</dbReference>
<sequence length="143" mass="15967">MNVGPNPKIEIKSSKEGRETLPLNVVNNYFSLGVDARIALEFHEAREAKPGKFNSRFRNKMFYGQAGGKDLIQRKWKDLSNYVTLECDGQDMTNKLKEMKVHSILFLNISNYGGGTKPWGASGMGHFQPPSTDDGMIEVIGLT</sequence>
<name>A0AAV1YZU8_9ARAC</name>
<keyword evidence="1" id="KW-0808">Transferase</keyword>
<dbReference type="InterPro" id="IPR037607">
    <property type="entry name" value="DGK"/>
</dbReference>
<dbReference type="SMART" id="SM00045">
    <property type="entry name" value="DAGKa"/>
    <property type="match status" value="1"/>
</dbReference>
<dbReference type="Pfam" id="PF00609">
    <property type="entry name" value="DAGK_acc"/>
    <property type="match status" value="1"/>
</dbReference>
<dbReference type="AlphaFoldDB" id="A0AAV1YZU8"/>
<keyword evidence="7" id="KW-1185">Reference proteome</keyword>
<evidence type="ECO:0000256" key="1">
    <source>
        <dbReference type="ARBA" id="ARBA00022679"/>
    </source>
</evidence>
<dbReference type="GO" id="GO:0004143">
    <property type="term" value="F:ATP-dependent diacylglycerol kinase activity"/>
    <property type="evidence" value="ECO:0007669"/>
    <property type="project" value="InterPro"/>
</dbReference>
<dbReference type="GO" id="GO:0005524">
    <property type="term" value="F:ATP binding"/>
    <property type="evidence" value="ECO:0007669"/>
    <property type="project" value="UniProtKB-KW"/>
</dbReference>
<keyword evidence="4" id="KW-0067">ATP-binding</keyword>
<reference evidence="6 7" key="1">
    <citation type="submission" date="2024-04" db="EMBL/GenBank/DDBJ databases">
        <authorList>
            <person name="Rising A."/>
            <person name="Reimegard J."/>
            <person name="Sonavane S."/>
            <person name="Akerstrom W."/>
            <person name="Nylinder S."/>
            <person name="Hedman E."/>
            <person name="Kallberg Y."/>
        </authorList>
    </citation>
    <scope>NUCLEOTIDE SEQUENCE [LARGE SCALE GENOMIC DNA]</scope>
</reference>
<dbReference type="SUPFAM" id="SSF111331">
    <property type="entry name" value="NAD kinase/diacylglycerol kinase-like"/>
    <property type="match status" value="1"/>
</dbReference>
<dbReference type="EMBL" id="CAXIEN010000013">
    <property type="protein sequence ID" value="CAL1264382.1"/>
    <property type="molecule type" value="Genomic_DNA"/>
</dbReference>
<dbReference type="PANTHER" id="PTHR11255">
    <property type="entry name" value="DIACYLGLYCEROL KINASE"/>
    <property type="match status" value="1"/>
</dbReference>
<proteinExistence type="predicted"/>
<evidence type="ECO:0000313" key="7">
    <source>
        <dbReference type="Proteomes" id="UP001497382"/>
    </source>
</evidence>
<keyword evidence="3" id="KW-0418">Kinase</keyword>
<evidence type="ECO:0000259" key="5">
    <source>
        <dbReference type="SMART" id="SM00045"/>
    </source>
</evidence>
<evidence type="ECO:0000256" key="3">
    <source>
        <dbReference type="ARBA" id="ARBA00022777"/>
    </source>
</evidence>
<dbReference type="InterPro" id="IPR000756">
    <property type="entry name" value="Diacylglycerol_kin_accessory"/>
</dbReference>
<dbReference type="GO" id="GO:0005886">
    <property type="term" value="C:plasma membrane"/>
    <property type="evidence" value="ECO:0007669"/>
    <property type="project" value="TreeGrafter"/>
</dbReference>
<gene>
    <name evidence="6" type="ORF">LARSCL_LOCUS2004</name>
</gene>
<dbReference type="Gene3D" id="2.60.200.40">
    <property type="match status" value="1"/>
</dbReference>
<dbReference type="Proteomes" id="UP001497382">
    <property type="component" value="Unassembled WGS sequence"/>
</dbReference>
<feature type="domain" description="Diacylglycerol kinase accessory" evidence="5">
    <location>
        <begin position="25"/>
        <end position="143"/>
    </location>
</feature>
<dbReference type="GO" id="GO:0007200">
    <property type="term" value="P:phospholipase C-activating G protein-coupled receptor signaling pathway"/>
    <property type="evidence" value="ECO:0007669"/>
    <property type="project" value="InterPro"/>
</dbReference>
<evidence type="ECO:0000256" key="2">
    <source>
        <dbReference type="ARBA" id="ARBA00022741"/>
    </source>
</evidence>
<organism evidence="6 7">
    <name type="scientific">Larinioides sclopetarius</name>
    <dbReference type="NCBI Taxonomy" id="280406"/>
    <lineage>
        <taxon>Eukaryota</taxon>
        <taxon>Metazoa</taxon>
        <taxon>Ecdysozoa</taxon>
        <taxon>Arthropoda</taxon>
        <taxon>Chelicerata</taxon>
        <taxon>Arachnida</taxon>
        <taxon>Araneae</taxon>
        <taxon>Araneomorphae</taxon>
        <taxon>Entelegynae</taxon>
        <taxon>Araneoidea</taxon>
        <taxon>Araneidae</taxon>
        <taxon>Larinioides</taxon>
    </lineage>
</organism>
<dbReference type="FunFam" id="2.60.200.40:FF:000012">
    <property type="entry name" value="Diacylglycerol kinase"/>
    <property type="match status" value="1"/>
</dbReference>
<accession>A0AAV1YZU8</accession>
<evidence type="ECO:0000256" key="4">
    <source>
        <dbReference type="ARBA" id="ARBA00022840"/>
    </source>
</evidence>